<dbReference type="InterPro" id="IPR001478">
    <property type="entry name" value="PDZ"/>
</dbReference>
<dbReference type="InterPro" id="IPR001940">
    <property type="entry name" value="Peptidase_S1C"/>
</dbReference>
<dbReference type="Gene3D" id="2.30.42.10">
    <property type="match status" value="1"/>
</dbReference>
<dbReference type="EMBL" id="DSVQ01000005">
    <property type="protein sequence ID" value="HGT38074.1"/>
    <property type="molecule type" value="Genomic_DNA"/>
</dbReference>
<dbReference type="GO" id="GO:0006508">
    <property type="term" value="P:proteolysis"/>
    <property type="evidence" value="ECO:0007669"/>
    <property type="project" value="UniProtKB-KW"/>
</dbReference>
<dbReference type="InterPro" id="IPR043504">
    <property type="entry name" value="Peptidase_S1_PA_chymotrypsin"/>
</dbReference>
<feature type="domain" description="PDZ" evidence="5">
    <location>
        <begin position="261"/>
        <end position="344"/>
    </location>
</feature>
<gene>
    <name evidence="6" type="ORF">ENS64_02220</name>
</gene>
<name>A0A7C4LJE0_9PLAN</name>
<dbReference type="Pfam" id="PF13365">
    <property type="entry name" value="Trypsin_2"/>
    <property type="match status" value="1"/>
</dbReference>
<dbReference type="SUPFAM" id="SSF50494">
    <property type="entry name" value="Trypsin-like serine proteases"/>
    <property type="match status" value="1"/>
</dbReference>
<dbReference type="PANTHER" id="PTHR43343:SF3">
    <property type="entry name" value="PROTEASE DO-LIKE 8, CHLOROPLASTIC"/>
    <property type="match status" value="1"/>
</dbReference>
<comment type="caution">
    <text evidence="6">The sequence shown here is derived from an EMBL/GenBank/DDBJ whole genome shotgun (WGS) entry which is preliminary data.</text>
</comment>
<accession>A0A7C4LJE0</accession>
<organism evidence="6">
    <name type="scientific">Schlesneria paludicola</name>
    <dbReference type="NCBI Taxonomy" id="360056"/>
    <lineage>
        <taxon>Bacteria</taxon>
        <taxon>Pseudomonadati</taxon>
        <taxon>Planctomycetota</taxon>
        <taxon>Planctomycetia</taxon>
        <taxon>Planctomycetales</taxon>
        <taxon>Planctomycetaceae</taxon>
        <taxon>Schlesneria</taxon>
    </lineage>
</organism>
<protein>
    <submittedName>
        <fullName evidence="6">Trypsin-like serine protease</fullName>
    </submittedName>
</protein>
<dbReference type="InterPro" id="IPR051201">
    <property type="entry name" value="Chloro_Bact_Ser_Proteases"/>
</dbReference>
<dbReference type="PANTHER" id="PTHR43343">
    <property type="entry name" value="PEPTIDASE S12"/>
    <property type="match status" value="1"/>
</dbReference>
<dbReference type="Pfam" id="PF13180">
    <property type="entry name" value="PDZ_2"/>
    <property type="match status" value="1"/>
</dbReference>
<comment type="similarity">
    <text evidence="1">Belongs to the peptidase S1C family.</text>
</comment>
<evidence type="ECO:0000259" key="5">
    <source>
        <dbReference type="Pfam" id="PF13180"/>
    </source>
</evidence>
<keyword evidence="3" id="KW-0378">Hydrolase</keyword>
<dbReference type="GO" id="GO:0004252">
    <property type="term" value="F:serine-type endopeptidase activity"/>
    <property type="evidence" value="ECO:0007669"/>
    <property type="project" value="InterPro"/>
</dbReference>
<proteinExistence type="inferred from homology"/>
<keyword evidence="2 6" id="KW-0645">Protease</keyword>
<evidence type="ECO:0000256" key="4">
    <source>
        <dbReference type="ARBA" id="ARBA00022825"/>
    </source>
</evidence>
<dbReference type="AlphaFoldDB" id="A0A7C4LJE0"/>
<evidence type="ECO:0000313" key="6">
    <source>
        <dbReference type="EMBL" id="HGT38074.1"/>
    </source>
</evidence>
<evidence type="ECO:0000256" key="1">
    <source>
        <dbReference type="ARBA" id="ARBA00010541"/>
    </source>
</evidence>
<reference evidence="6" key="1">
    <citation type="journal article" date="2020" name="mSystems">
        <title>Genome- and Community-Level Interaction Insights into Carbon Utilization and Element Cycling Functions of Hydrothermarchaeota in Hydrothermal Sediment.</title>
        <authorList>
            <person name="Zhou Z."/>
            <person name="Liu Y."/>
            <person name="Xu W."/>
            <person name="Pan J."/>
            <person name="Luo Z.H."/>
            <person name="Li M."/>
        </authorList>
    </citation>
    <scope>NUCLEOTIDE SEQUENCE [LARGE SCALE GENOMIC DNA]</scope>
    <source>
        <strain evidence="6">SpSt-508</strain>
    </source>
</reference>
<dbReference type="InterPro" id="IPR009003">
    <property type="entry name" value="Peptidase_S1_PA"/>
</dbReference>
<sequence length="352" mass="37720">MLRNAGLWPWYPASYRPRAVQPRGDLAADEQSTIEIFRTAAPSVVHITSMSLQRDWLTRNLLRIPEGTGTGFVWDEAGHIVTNYHVVAAGSSFQVTLSDNTRWRARIVGGEPEKDLAVLKIDVPPNKLRPIPLGTSADLQVGQKVFAIGNPFGLDHTLTTGVISGLGREIPSQGGGTIDGVIQTDAAINPGNSGGPLLDSAGRLIGVNTAIYSPSGAYAGIGFAVPADTVNEIVPQLIQYGRAQRAVLGVGLFEDEMAQRVFGVEEGAVIAKVYNQEAAFEAGLRPPYWGEDGTLHFDVITAVDGKVIRRAQDVAKVLEGKKPGETVSVTLLRDGQEVTVSITLMPLRQPLR</sequence>
<evidence type="ECO:0000256" key="3">
    <source>
        <dbReference type="ARBA" id="ARBA00022801"/>
    </source>
</evidence>
<dbReference type="FunFam" id="2.40.10.10:FF:000001">
    <property type="entry name" value="Periplasmic serine protease DegS"/>
    <property type="match status" value="1"/>
</dbReference>
<keyword evidence="4" id="KW-0720">Serine protease</keyword>
<evidence type="ECO:0000256" key="2">
    <source>
        <dbReference type="ARBA" id="ARBA00022670"/>
    </source>
</evidence>
<dbReference type="Gene3D" id="2.40.10.10">
    <property type="entry name" value="Trypsin-like serine proteases"/>
    <property type="match status" value="2"/>
</dbReference>
<dbReference type="PRINTS" id="PR00834">
    <property type="entry name" value="PROTEASES2C"/>
</dbReference>
<dbReference type="InterPro" id="IPR036034">
    <property type="entry name" value="PDZ_sf"/>
</dbReference>
<dbReference type="SUPFAM" id="SSF50156">
    <property type="entry name" value="PDZ domain-like"/>
    <property type="match status" value="1"/>
</dbReference>